<organism evidence="4">
    <name type="scientific">Leptocylindrus danicus</name>
    <dbReference type="NCBI Taxonomy" id="163516"/>
    <lineage>
        <taxon>Eukaryota</taxon>
        <taxon>Sar</taxon>
        <taxon>Stramenopiles</taxon>
        <taxon>Ochrophyta</taxon>
        <taxon>Bacillariophyta</taxon>
        <taxon>Coscinodiscophyceae</taxon>
        <taxon>Chaetocerotophycidae</taxon>
        <taxon>Leptocylindrales</taxon>
        <taxon>Leptocylindraceae</taxon>
        <taxon>Leptocylindrus</taxon>
    </lineage>
</organism>
<reference evidence="4" key="1">
    <citation type="submission" date="2021-01" db="EMBL/GenBank/DDBJ databases">
        <authorList>
            <person name="Corre E."/>
            <person name="Pelletier E."/>
            <person name="Niang G."/>
            <person name="Scheremetjew M."/>
            <person name="Finn R."/>
            <person name="Kale V."/>
            <person name="Holt S."/>
            <person name="Cochrane G."/>
            <person name="Meng A."/>
            <person name="Brown T."/>
            <person name="Cohen L."/>
        </authorList>
    </citation>
    <scope>NUCLEOTIDE SEQUENCE</scope>
    <source>
        <strain evidence="4">B650</strain>
    </source>
</reference>
<keyword evidence="1" id="KW-0175">Coiled coil</keyword>
<evidence type="ECO:0000256" key="2">
    <source>
        <dbReference type="SAM" id="MobiDB-lite"/>
    </source>
</evidence>
<protein>
    <submittedName>
        <fullName evidence="4">Uncharacterized protein</fullName>
    </submittedName>
</protein>
<evidence type="ECO:0000256" key="1">
    <source>
        <dbReference type="SAM" id="Coils"/>
    </source>
</evidence>
<feature type="region of interest" description="Disordered" evidence="2">
    <location>
        <begin position="829"/>
        <end position="860"/>
    </location>
</feature>
<feature type="region of interest" description="Disordered" evidence="2">
    <location>
        <begin position="240"/>
        <end position="264"/>
    </location>
</feature>
<evidence type="ECO:0000256" key="3">
    <source>
        <dbReference type="SAM" id="SignalP"/>
    </source>
</evidence>
<feature type="compositionally biased region" description="Basic and acidic residues" evidence="2">
    <location>
        <begin position="125"/>
        <end position="135"/>
    </location>
</feature>
<dbReference type="EMBL" id="HBGY01004181">
    <property type="protein sequence ID" value="CAD9560422.1"/>
    <property type="molecule type" value="Transcribed_RNA"/>
</dbReference>
<name>A0A7S2JXT3_9STRA</name>
<feature type="coiled-coil region" evidence="1">
    <location>
        <begin position="437"/>
        <end position="464"/>
    </location>
</feature>
<feature type="compositionally biased region" description="Basic and acidic residues" evidence="2">
    <location>
        <begin position="851"/>
        <end position="860"/>
    </location>
</feature>
<dbReference type="AlphaFoldDB" id="A0A7S2JXT3"/>
<proteinExistence type="predicted"/>
<feature type="chain" id="PRO_5031262006" evidence="3">
    <location>
        <begin position="20"/>
        <end position="860"/>
    </location>
</feature>
<accession>A0A7S2JXT3</accession>
<feature type="coiled-coil region" evidence="1">
    <location>
        <begin position="510"/>
        <end position="821"/>
    </location>
</feature>
<sequence>MRFSIATVLALSSASSTTAFVAPKACLSSTRSTHNTFALSAAKNDKNSDDDNEQAGLPIDIDLDQAKKQMKDMTDGWAKMVSNSPFGVFQKEEKEEEEKVVEEVHNSMFVSIKKSVMDPVMNKMEEMSKKEESSSKKQQKSKTKDDAPIASSIPFVDSFKKSLMNPVAGRVATQKPAATETGKEVKPEKEVTVVDSIKKNLTSMVDPVVNTMEKKEMPQDFEESAPALDTNKKVELDMNTESATTKDEEQAVQPAAMSSMSKTADETKKAISNQWKKLPKLDLDVDKQKQQAGEVGGKLAKMAVQNPVLGIIKTDLVDPIMSKEVERNVPYEIITGATVGFAGVALLAGFSMAESLAVGAAAAYLAITPGKVGDGVRKAGNLTWAAGGKSWDTTRMIGGVTRDVIEASTEGGVEGMMKTLMESIETQRLEQNDPSGLKQAMRQYEAAQHKAEQAKERLREKTQQGIERKAMEVRAATMVMRRNAERTKVGRVNEDIARKAEEVRLATSNMRVMQSKLVEEQEKLKLAEEEQARLVQEAKLAEEARLARELEATLLEEERRAAEEQEQAEKEALLQRIAEEARLAAEEERQATLAKQRRLEAEALLAQQEAKARDALKRKAQEIIEWKAKDVRIATEIMRAESAHKEMEIKLALEEKQRAAEQARLEEQQRLEEQREKARLAEEARIAEEQRMAFEATVARLAEEARIAEEQRMEQMRIEAEARQKDEELEVRERLKAKAQAIIEWKAEDVRIATEMMRAEAAQKEEERLRELYAEAVESIERKAVEVRLATQVMREDQARLEEERQLIAAEEEKAAIAAAQEAFERQQLLMKDEIQEEPTTSTNDNGGKGFSKDSNTDWW</sequence>
<gene>
    <name evidence="4" type="ORF">LDAN0321_LOCUS2543</name>
</gene>
<feature type="region of interest" description="Disordered" evidence="2">
    <location>
        <begin position="125"/>
        <end position="149"/>
    </location>
</feature>
<evidence type="ECO:0000313" key="4">
    <source>
        <dbReference type="EMBL" id="CAD9560422.1"/>
    </source>
</evidence>
<keyword evidence="3" id="KW-0732">Signal</keyword>
<feature type="signal peptide" evidence="3">
    <location>
        <begin position="1"/>
        <end position="19"/>
    </location>
</feature>